<organism evidence="1">
    <name type="scientific">marine metagenome</name>
    <dbReference type="NCBI Taxonomy" id="408172"/>
    <lineage>
        <taxon>unclassified sequences</taxon>
        <taxon>metagenomes</taxon>
        <taxon>ecological metagenomes</taxon>
    </lineage>
</organism>
<dbReference type="EMBL" id="UINC01082151">
    <property type="protein sequence ID" value="SVC26662.1"/>
    <property type="molecule type" value="Genomic_DNA"/>
</dbReference>
<name>A0A382KTX2_9ZZZZ</name>
<protein>
    <submittedName>
        <fullName evidence="1">Uncharacterized protein</fullName>
    </submittedName>
</protein>
<sequence>MRLNVIFLVYNRGKLRMGTLD</sequence>
<evidence type="ECO:0000313" key="1">
    <source>
        <dbReference type="EMBL" id="SVC26662.1"/>
    </source>
</evidence>
<proteinExistence type="predicted"/>
<accession>A0A382KTX2</accession>
<gene>
    <name evidence="1" type="ORF">METZ01_LOCUS279516</name>
</gene>
<dbReference type="AlphaFoldDB" id="A0A382KTX2"/>
<reference evidence="1" key="1">
    <citation type="submission" date="2018-05" db="EMBL/GenBank/DDBJ databases">
        <authorList>
            <person name="Lanie J.A."/>
            <person name="Ng W.-L."/>
            <person name="Kazmierczak K.M."/>
            <person name="Andrzejewski T.M."/>
            <person name="Davidsen T.M."/>
            <person name="Wayne K.J."/>
            <person name="Tettelin H."/>
            <person name="Glass J.I."/>
            <person name="Rusch D."/>
            <person name="Podicherti R."/>
            <person name="Tsui H.-C.T."/>
            <person name="Winkler M.E."/>
        </authorList>
    </citation>
    <scope>NUCLEOTIDE SEQUENCE</scope>
</reference>